<dbReference type="Pfam" id="PF02201">
    <property type="entry name" value="SWIB"/>
    <property type="match status" value="1"/>
</dbReference>
<dbReference type="PROSITE" id="PS51925">
    <property type="entry name" value="SWIB_MDM2"/>
    <property type="match status" value="1"/>
</dbReference>
<dbReference type="Gene3D" id="1.10.10.60">
    <property type="entry name" value="Homeodomain-like"/>
    <property type="match status" value="1"/>
</dbReference>
<dbReference type="SUPFAM" id="SSF47592">
    <property type="entry name" value="SWIB/MDM2 domain"/>
    <property type="match status" value="1"/>
</dbReference>
<feature type="region of interest" description="Disordered" evidence="1">
    <location>
        <begin position="75"/>
        <end position="200"/>
    </location>
</feature>
<dbReference type="AlphaFoldDB" id="A0A423VPZ2"/>
<evidence type="ECO:0000313" key="4">
    <source>
        <dbReference type="Proteomes" id="UP000283895"/>
    </source>
</evidence>
<dbReference type="InterPro" id="IPR019835">
    <property type="entry name" value="SWIB_domain"/>
</dbReference>
<dbReference type="CDD" id="cd10567">
    <property type="entry name" value="SWIB-MDM2_like"/>
    <property type="match status" value="1"/>
</dbReference>
<comment type="caution">
    <text evidence="3">The sequence shown here is derived from an EMBL/GenBank/DDBJ whole genome shotgun (WGS) entry which is preliminary data.</text>
</comment>
<keyword evidence="4" id="KW-1185">Reference proteome</keyword>
<dbReference type="SUPFAM" id="SSF109715">
    <property type="entry name" value="DEK C-terminal domain"/>
    <property type="match status" value="1"/>
</dbReference>
<dbReference type="InterPro" id="IPR036885">
    <property type="entry name" value="SWIB_MDM2_dom_sf"/>
</dbReference>
<sequence>MSSTLDSEEIAQYTSIIDGILATADLATISRKKVRQALERALGGKDLSDQKVVALVNAIKVLIEQRFDAISEAQAAPEAMPTPPHKHDDEDTKNGLHNGTTHMAEDADADEDASAGEIQVSTAPSKKRSSSMVEDEDARLARELQAQENRLARGRQTRGGNSTPKAKPKTKKKSSAKVKTGDDSDVDTEDSGTAKKRKAGGGFQKEFNLSFPLQEVVGAERLSRPQVVKKLWEHIKANELQDPSDKRQIRCDEKLQAVFKQTTVNMFSMNKLLGNQLYPLDE</sequence>
<evidence type="ECO:0000259" key="2">
    <source>
        <dbReference type="PROSITE" id="PS51925"/>
    </source>
</evidence>
<dbReference type="STRING" id="356882.A0A423VPZ2"/>
<proteinExistence type="predicted"/>
<dbReference type="Pfam" id="PF08766">
    <property type="entry name" value="DEK_C"/>
    <property type="match status" value="1"/>
</dbReference>
<accession>A0A423VPZ2</accession>
<dbReference type="EMBL" id="LKEA01000047">
    <property type="protein sequence ID" value="ROV92991.1"/>
    <property type="molecule type" value="Genomic_DNA"/>
</dbReference>
<dbReference type="Gene3D" id="1.10.245.10">
    <property type="entry name" value="SWIB/MDM2 domain"/>
    <property type="match status" value="1"/>
</dbReference>
<dbReference type="InterPro" id="IPR014876">
    <property type="entry name" value="DEK_C"/>
</dbReference>
<dbReference type="Proteomes" id="UP000283895">
    <property type="component" value="Unassembled WGS sequence"/>
</dbReference>
<evidence type="ECO:0000256" key="1">
    <source>
        <dbReference type="SAM" id="MobiDB-lite"/>
    </source>
</evidence>
<evidence type="ECO:0000313" key="3">
    <source>
        <dbReference type="EMBL" id="ROV92991.1"/>
    </source>
</evidence>
<dbReference type="SMART" id="SM00151">
    <property type="entry name" value="SWIB"/>
    <property type="match status" value="1"/>
</dbReference>
<gene>
    <name evidence="3" type="ORF">VMCG_09008</name>
</gene>
<name>A0A423VPZ2_9PEZI</name>
<dbReference type="PANTHER" id="PTHR13844">
    <property type="entry name" value="SWI/SNF-RELATED MATRIX-ASSOCIATED ACTIN-DEPENDENT REGULATOR OF CHROMATIN SUBFAMILY D"/>
    <property type="match status" value="1"/>
</dbReference>
<dbReference type="InterPro" id="IPR003121">
    <property type="entry name" value="SWIB_MDM2_domain"/>
</dbReference>
<dbReference type="OrthoDB" id="10251073at2759"/>
<feature type="compositionally biased region" description="Basic residues" evidence="1">
    <location>
        <begin position="166"/>
        <end position="176"/>
    </location>
</feature>
<reference evidence="3 4" key="1">
    <citation type="submission" date="2015-09" db="EMBL/GenBank/DDBJ databases">
        <title>Host preference determinants of Valsa canker pathogens revealed by comparative genomics.</title>
        <authorList>
            <person name="Yin Z."/>
            <person name="Huang L."/>
        </authorList>
    </citation>
    <scope>NUCLEOTIDE SEQUENCE [LARGE SCALE GENOMIC DNA]</scope>
    <source>
        <strain evidence="3 4">03-1</strain>
    </source>
</reference>
<protein>
    <recommendedName>
        <fullName evidence="2">DM2 domain-containing protein</fullName>
    </recommendedName>
</protein>
<feature type="domain" description="DM2" evidence="2">
    <location>
        <begin position="202"/>
        <end position="279"/>
    </location>
</feature>
<feature type="compositionally biased region" description="Basic and acidic residues" evidence="1">
    <location>
        <begin position="85"/>
        <end position="94"/>
    </location>
</feature>
<organism evidence="3 4">
    <name type="scientific">Cytospora schulzeri</name>
    <dbReference type="NCBI Taxonomy" id="448051"/>
    <lineage>
        <taxon>Eukaryota</taxon>
        <taxon>Fungi</taxon>
        <taxon>Dikarya</taxon>
        <taxon>Ascomycota</taxon>
        <taxon>Pezizomycotina</taxon>
        <taxon>Sordariomycetes</taxon>
        <taxon>Sordariomycetidae</taxon>
        <taxon>Diaporthales</taxon>
        <taxon>Cytosporaceae</taxon>
        <taxon>Cytospora</taxon>
    </lineage>
</organism>